<gene>
    <name evidence="1" type="ORF">SD28_07345</name>
</gene>
<dbReference type="RefSeq" id="WP_039125519.1">
    <property type="nucleotide sequence ID" value="NZ_CP010427.1"/>
</dbReference>
<dbReference type="STRING" id="594679.SD28_07345"/>
<sequence length="111" mass="13048">MSGLDCEHNPNRDFLLSMATKSRIKQYNDHYIPTGIKAHIIDSKLNHIRRYVTYNENEGQYIVTDNNYYNLIRQYGVGNCDEQSHFLIHELKNNPNYHFKLNGSNKNLPCT</sequence>
<proteinExistence type="predicted"/>
<dbReference type="KEGG" id="fgu:SD28_07345"/>
<keyword evidence="2" id="KW-1185">Reference proteome</keyword>
<dbReference type="Proteomes" id="UP000031104">
    <property type="component" value="Chromosome"/>
</dbReference>
<evidence type="ECO:0000313" key="1">
    <source>
        <dbReference type="EMBL" id="AJC49443.1"/>
    </source>
</evidence>
<dbReference type="AlphaFoldDB" id="A0A0A8E5Z8"/>
<dbReference type="HOGENOM" id="CLU_2154658_0_0_6"/>
<organism evidence="1 2">
    <name type="scientific">Allofrancisella guangzhouensis</name>
    <dbReference type="NCBI Taxonomy" id="594679"/>
    <lineage>
        <taxon>Bacteria</taxon>
        <taxon>Pseudomonadati</taxon>
        <taxon>Pseudomonadota</taxon>
        <taxon>Gammaproteobacteria</taxon>
        <taxon>Thiotrichales</taxon>
        <taxon>Francisellaceae</taxon>
        <taxon>Allofrancisella</taxon>
    </lineage>
</organism>
<dbReference type="EMBL" id="CP010427">
    <property type="protein sequence ID" value="AJC49443.1"/>
    <property type="molecule type" value="Genomic_DNA"/>
</dbReference>
<reference evidence="1 2" key="1">
    <citation type="submission" date="2014-12" db="EMBL/GenBank/DDBJ databases">
        <title>Complete genome sequence of Francisella guanzhouensis strain 08HL01032 isolated from air-conditioning system in China.</title>
        <authorList>
            <person name="Svensson D."/>
            <person name="Ohrman C."/>
            <person name="Backman S."/>
            <person name="Karlsson E."/>
            <person name="Nilsson E."/>
            <person name="Bystrom M."/>
            <person name="Larkeryd A."/>
            <person name="Stenberg P."/>
            <person name="Scholtz H.C."/>
            <person name="Forsman M."/>
            <person name="Sjodin A."/>
        </authorList>
    </citation>
    <scope>NUCLEOTIDE SEQUENCE [LARGE SCALE GENOMIC DNA]</scope>
    <source>
        <strain evidence="1 2">08HL01032</strain>
    </source>
</reference>
<evidence type="ECO:0000313" key="2">
    <source>
        <dbReference type="Proteomes" id="UP000031104"/>
    </source>
</evidence>
<accession>A0A0A8E5Z8</accession>
<name>A0A0A8E5Z8_9GAMM</name>
<protein>
    <submittedName>
        <fullName evidence="1">Uncharacterized protein</fullName>
    </submittedName>
</protein>